<dbReference type="GO" id="GO:0005886">
    <property type="term" value="C:plasma membrane"/>
    <property type="evidence" value="ECO:0007669"/>
    <property type="project" value="UniProtKB-SubCell"/>
</dbReference>
<feature type="transmembrane region" description="Helical" evidence="8">
    <location>
        <begin position="98"/>
        <end position="119"/>
    </location>
</feature>
<feature type="transmembrane region" description="Helical" evidence="8">
    <location>
        <begin position="358"/>
        <end position="376"/>
    </location>
</feature>
<feature type="transmembrane region" description="Helical" evidence="8">
    <location>
        <begin position="422"/>
        <end position="443"/>
    </location>
</feature>
<dbReference type="PROSITE" id="PS50850">
    <property type="entry name" value="MFS"/>
    <property type="match status" value="1"/>
</dbReference>
<name>A0A1H3E9P7_9EURY</name>
<keyword evidence="11" id="KW-1185">Reference proteome</keyword>
<evidence type="ECO:0000256" key="7">
    <source>
        <dbReference type="SAM" id="MobiDB-lite"/>
    </source>
</evidence>
<feature type="transmembrane region" description="Helical" evidence="8">
    <location>
        <begin position="161"/>
        <end position="179"/>
    </location>
</feature>
<feature type="transmembrane region" description="Helical" evidence="8">
    <location>
        <begin position="40"/>
        <end position="62"/>
    </location>
</feature>
<dbReference type="GO" id="GO:0022857">
    <property type="term" value="F:transmembrane transporter activity"/>
    <property type="evidence" value="ECO:0007669"/>
    <property type="project" value="InterPro"/>
</dbReference>
<feature type="transmembrane region" description="Helical" evidence="8">
    <location>
        <begin position="254"/>
        <end position="272"/>
    </location>
</feature>
<feature type="transmembrane region" description="Helical" evidence="8">
    <location>
        <begin position="74"/>
        <end position="92"/>
    </location>
</feature>
<dbReference type="PANTHER" id="PTHR23517">
    <property type="entry name" value="RESISTANCE PROTEIN MDTM, PUTATIVE-RELATED-RELATED"/>
    <property type="match status" value="1"/>
</dbReference>
<keyword evidence="5 8" id="KW-1133">Transmembrane helix</keyword>
<dbReference type="InterPro" id="IPR036259">
    <property type="entry name" value="MFS_trans_sf"/>
</dbReference>
<evidence type="ECO:0000256" key="3">
    <source>
        <dbReference type="ARBA" id="ARBA00022475"/>
    </source>
</evidence>
<evidence type="ECO:0000256" key="6">
    <source>
        <dbReference type="ARBA" id="ARBA00023136"/>
    </source>
</evidence>
<dbReference type="RefSeq" id="WP_092730419.1">
    <property type="nucleotide sequence ID" value="NZ_FNPC01000001.1"/>
</dbReference>
<evidence type="ECO:0000256" key="1">
    <source>
        <dbReference type="ARBA" id="ARBA00004651"/>
    </source>
</evidence>
<dbReference type="Gene3D" id="1.20.1250.20">
    <property type="entry name" value="MFS general substrate transporter like domains"/>
    <property type="match status" value="1"/>
</dbReference>
<feature type="transmembrane region" description="Helical" evidence="8">
    <location>
        <begin position="396"/>
        <end position="416"/>
    </location>
</feature>
<comment type="subcellular location">
    <subcellularLocation>
        <location evidence="1">Cell membrane</location>
        <topology evidence="1">Multi-pass membrane protein</topology>
    </subcellularLocation>
</comment>
<accession>A0A1H3E9P7</accession>
<dbReference type="SUPFAM" id="SSF103473">
    <property type="entry name" value="MFS general substrate transporter"/>
    <property type="match status" value="1"/>
</dbReference>
<dbReference type="InterPro" id="IPR050171">
    <property type="entry name" value="MFS_Transporters"/>
</dbReference>
<feature type="compositionally biased region" description="Acidic residues" evidence="7">
    <location>
        <begin position="199"/>
        <end position="234"/>
    </location>
</feature>
<dbReference type="EMBL" id="FNPC01000001">
    <property type="protein sequence ID" value="SDX74644.1"/>
    <property type="molecule type" value="Genomic_DNA"/>
</dbReference>
<feature type="domain" description="Major facilitator superfamily (MFS) profile" evidence="9">
    <location>
        <begin position="1"/>
        <end position="447"/>
    </location>
</feature>
<feature type="transmembrane region" description="Helical" evidence="8">
    <location>
        <begin position="305"/>
        <end position="321"/>
    </location>
</feature>
<organism evidence="10 11">
    <name type="scientific">Halopenitus persicus</name>
    <dbReference type="NCBI Taxonomy" id="1048396"/>
    <lineage>
        <taxon>Archaea</taxon>
        <taxon>Methanobacteriati</taxon>
        <taxon>Methanobacteriota</taxon>
        <taxon>Stenosarchaea group</taxon>
        <taxon>Halobacteria</taxon>
        <taxon>Halobacteriales</taxon>
        <taxon>Haloferacaceae</taxon>
        <taxon>Halopenitus</taxon>
    </lineage>
</organism>
<dbReference type="AlphaFoldDB" id="A0A1H3E9P7"/>
<keyword evidence="3" id="KW-1003">Cell membrane</keyword>
<feature type="transmembrane region" description="Helical" evidence="8">
    <location>
        <begin position="12"/>
        <end position="34"/>
    </location>
</feature>
<dbReference type="InterPro" id="IPR011701">
    <property type="entry name" value="MFS"/>
</dbReference>
<keyword evidence="4 8" id="KW-0812">Transmembrane</keyword>
<sequence>MNRNDRALTGFTMLGHATFHTYELVIPILVVVWLDAFSTTPAFLGAIVGASYAATGVGALPSGILSDRISGKRLVVASMAGMGGGFLIVSAAPNLATLSVGLLVWGIAASLYHPAGLSLISRGATERGTAFAYHGAAGNVGVATGPLLGAILLAAFDWRTVAALLVVPVALAVVVALGLEFDETAGGDATNDRETADRETDESGTADRETDESGTADRETDESGTADRETDESETADREVDGTLREFAAGSRRLFVGGFLLVFVIGGLYGLYYRGVFTFLPDVLAGVAVFDPVVVGGRSLEPSQYVYSGLLLLGGVGQYVGGRLVDRYPAERVLVANFGILVLVALAFLPAANAGAGPLLVVSGLLGFFVFLEGPVNQEVVSKHVPRDLRGLSFGWTYVAIFGVGAGGSALSGAILTRWSPAVLFAALAGIAVLAGLVGGLLLRRSG</sequence>
<feature type="transmembrane region" description="Helical" evidence="8">
    <location>
        <begin position="131"/>
        <end position="155"/>
    </location>
</feature>
<feature type="region of interest" description="Disordered" evidence="7">
    <location>
        <begin position="186"/>
        <end position="239"/>
    </location>
</feature>
<evidence type="ECO:0000313" key="11">
    <source>
        <dbReference type="Proteomes" id="UP000199079"/>
    </source>
</evidence>
<evidence type="ECO:0000256" key="5">
    <source>
        <dbReference type="ARBA" id="ARBA00022989"/>
    </source>
</evidence>
<dbReference type="OrthoDB" id="204590at2157"/>
<evidence type="ECO:0000259" key="9">
    <source>
        <dbReference type="PROSITE" id="PS50850"/>
    </source>
</evidence>
<keyword evidence="6 8" id="KW-0472">Membrane</keyword>
<evidence type="ECO:0000256" key="8">
    <source>
        <dbReference type="SAM" id="Phobius"/>
    </source>
</evidence>
<evidence type="ECO:0000313" key="10">
    <source>
        <dbReference type="EMBL" id="SDX74644.1"/>
    </source>
</evidence>
<feature type="transmembrane region" description="Helical" evidence="8">
    <location>
        <begin position="333"/>
        <end position="352"/>
    </location>
</feature>
<dbReference type="Pfam" id="PF07690">
    <property type="entry name" value="MFS_1"/>
    <property type="match status" value="1"/>
</dbReference>
<dbReference type="PANTHER" id="PTHR23517:SF3">
    <property type="entry name" value="INTEGRAL MEMBRANE TRANSPORT PROTEIN"/>
    <property type="match status" value="1"/>
</dbReference>
<proteinExistence type="predicted"/>
<reference evidence="11" key="1">
    <citation type="submission" date="2016-10" db="EMBL/GenBank/DDBJ databases">
        <authorList>
            <person name="Varghese N."/>
            <person name="Submissions S."/>
        </authorList>
    </citation>
    <scope>NUCLEOTIDE SEQUENCE [LARGE SCALE GENOMIC DNA]</scope>
    <source>
        <strain evidence="11">DC30,IBRC 10041,KCTC 4046</strain>
    </source>
</reference>
<dbReference type="Proteomes" id="UP000199079">
    <property type="component" value="Unassembled WGS sequence"/>
</dbReference>
<evidence type="ECO:0000256" key="2">
    <source>
        <dbReference type="ARBA" id="ARBA00022448"/>
    </source>
</evidence>
<gene>
    <name evidence="10" type="ORF">SAMN05216564_101318</name>
</gene>
<keyword evidence="2" id="KW-0813">Transport</keyword>
<dbReference type="InterPro" id="IPR020846">
    <property type="entry name" value="MFS_dom"/>
</dbReference>
<evidence type="ECO:0000256" key="4">
    <source>
        <dbReference type="ARBA" id="ARBA00022692"/>
    </source>
</evidence>
<protein>
    <submittedName>
        <fullName evidence="10">Predicted arabinose efflux permease, MFS family</fullName>
    </submittedName>
</protein>